<evidence type="ECO:0000256" key="1">
    <source>
        <dbReference type="SAM" id="MobiDB-lite"/>
    </source>
</evidence>
<evidence type="ECO:0000313" key="2">
    <source>
        <dbReference type="EMBL" id="QCD79016.1"/>
    </source>
</evidence>
<evidence type="ECO:0000313" key="3">
    <source>
        <dbReference type="Proteomes" id="UP000501690"/>
    </source>
</evidence>
<dbReference type="AlphaFoldDB" id="A0A4D6KLU6"/>
<reference evidence="2 3" key="1">
    <citation type="submission" date="2019-04" db="EMBL/GenBank/DDBJ databases">
        <title>An improved genome assembly and genetic linkage map for asparagus bean, Vigna unguiculata ssp. sesquipedialis.</title>
        <authorList>
            <person name="Xia Q."/>
            <person name="Zhang R."/>
            <person name="Dong Y."/>
        </authorList>
    </citation>
    <scope>NUCLEOTIDE SEQUENCE [LARGE SCALE GENOMIC DNA]</scope>
    <source>
        <tissue evidence="2">Leaf</tissue>
    </source>
</reference>
<organism evidence="2 3">
    <name type="scientific">Vigna unguiculata</name>
    <name type="common">Cowpea</name>
    <dbReference type="NCBI Taxonomy" id="3917"/>
    <lineage>
        <taxon>Eukaryota</taxon>
        <taxon>Viridiplantae</taxon>
        <taxon>Streptophyta</taxon>
        <taxon>Embryophyta</taxon>
        <taxon>Tracheophyta</taxon>
        <taxon>Spermatophyta</taxon>
        <taxon>Magnoliopsida</taxon>
        <taxon>eudicotyledons</taxon>
        <taxon>Gunneridae</taxon>
        <taxon>Pentapetalae</taxon>
        <taxon>rosids</taxon>
        <taxon>fabids</taxon>
        <taxon>Fabales</taxon>
        <taxon>Fabaceae</taxon>
        <taxon>Papilionoideae</taxon>
        <taxon>50 kb inversion clade</taxon>
        <taxon>NPAAA clade</taxon>
        <taxon>indigoferoid/millettioid clade</taxon>
        <taxon>Phaseoleae</taxon>
        <taxon>Vigna</taxon>
    </lineage>
</organism>
<proteinExistence type="predicted"/>
<accession>A0A4D6KLU6</accession>
<dbReference type="EMBL" id="CP039345">
    <property type="protein sequence ID" value="QCD79016.1"/>
    <property type="molecule type" value="Genomic_DNA"/>
</dbReference>
<protein>
    <submittedName>
        <fullName evidence="2">Uncharacterized protein</fullName>
    </submittedName>
</protein>
<name>A0A4D6KLU6_VIGUN</name>
<feature type="region of interest" description="Disordered" evidence="1">
    <location>
        <begin position="44"/>
        <end position="82"/>
    </location>
</feature>
<dbReference type="Proteomes" id="UP000501690">
    <property type="component" value="Linkage Group LG1"/>
</dbReference>
<feature type="region of interest" description="Disordered" evidence="1">
    <location>
        <begin position="100"/>
        <end position="192"/>
    </location>
</feature>
<keyword evidence="3" id="KW-1185">Reference proteome</keyword>
<feature type="compositionally biased region" description="Basic residues" evidence="1">
    <location>
        <begin position="144"/>
        <end position="155"/>
    </location>
</feature>
<gene>
    <name evidence="2" type="ORF">DEO72_LG1g2653</name>
</gene>
<feature type="compositionally biased region" description="Polar residues" evidence="1">
    <location>
        <begin position="159"/>
        <end position="185"/>
    </location>
</feature>
<feature type="compositionally biased region" description="Basic residues" evidence="1">
    <location>
        <begin position="72"/>
        <end position="82"/>
    </location>
</feature>
<sequence>MLALKVDTSVHPRAMCYKCYNESISLTTRMQPFLESLPSYKDGAPPWTPTNKGHGITSQPLKHDPETQYLKPSKHSPYKVKKKITHCTASPSTLLRLKGLAQARGSRSSEPPSPTRGLEKGEQWLPASSRLGEPSSPERECGSRKRKRVAQKPRHPNCGAQTALGTDSELETVSKSGSLRNPDNNYETRLERKNYELKSTYVSRSEIAKRGSD</sequence>